<dbReference type="Pfam" id="PF00488">
    <property type="entry name" value="MutS_V"/>
    <property type="match status" value="1"/>
</dbReference>
<sequence length="800" mass="89430">MLEYPQVINRLAKYASFSASEEIARQLHPFEDQDLVQYKLSLTTEARHLLSVNDGLQLGGCTDLRPYLEIAAKSGTLDAKAFSEIAYTLSIARDIYRSLSHHQSEYPKLAKIAEVLIPPSGLIERINQSITDRGEVLDSASERLTLIRREIRNSYSKLLAKLEKILKETRYQPMLQEAIITQRNGRYVIPLKAEYKGQLKSIIHDQSASGATLFVEPLVTIELNNAYQELQLSERNEILRILHELTVLVGDFAEPLKWIVEALAEIDFTLMCAKYADDLHAAEPILSPPDKKTHNPVMKLYHARHPLLPADKVVPIDVVLDDSTFAVVITGPNTGGKTVSLKTIGLMFLMAQSGLHIPVQSGSELSLFQNIFADIGDEQSIEQSLSTFSGHMTNIIRILKFSSTKTLVLLDELGSGTDPQEGSALARAILQYLVQKRIPCFVATHFSELKAFAHATEGIVNASMEFNLKTLHPTYRLSIGLPGRSNALLIAEKLGLPAEILEAARSTIDPEELKTENLLDEIHRQHDAARKARSQADRMRSIAENSQRELQKRLNEIEQEREKILSEAHAEAEKELQTVRADISRLRKEYSRAKLPLETIKPLETDVKQNEQSVKNIGLKFSSKLRKQLENIELEPLKIGEKVRVRSLGTDSLAVITAIDKEEAEILLGALRMRVPIRDLFRKFETEPEEPPAVPVRQPEDSLRKNSEGSASKPLYHPSPGVEIDLRGKTAEEITDILDKYLDDAALSGLPFVRIIHGKGTGKLRQVTRGILHESPHVKYIETGQDKEGGEGVTVAHMKG</sequence>
<dbReference type="FunFam" id="3.40.50.300:FF:000830">
    <property type="entry name" value="Endonuclease MutS2"/>
    <property type="match status" value="1"/>
</dbReference>
<dbReference type="GO" id="GO:0043023">
    <property type="term" value="F:ribosomal large subunit binding"/>
    <property type="evidence" value="ECO:0007669"/>
    <property type="project" value="UniProtKB-UniRule"/>
</dbReference>
<dbReference type="PROSITE" id="PS00486">
    <property type="entry name" value="DNA_MISMATCH_REPAIR_2"/>
    <property type="match status" value="1"/>
</dbReference>
<dbReference type="Proteomes" id="UP000053370">
    <property type="component" value="Unassembled WGS sequence"/>
</dbReference>
<protein>
    <recommendedName>
        <fullName evidence="7">Endonuclease MutS2</fullName>
        <ecNumber evidence="7">3.1.-.-</ecNumber>
    </recommendedName>
    <alternativeName>
        <fullName evidence="7">Ribosome-associated protein quality control-upstream factor</fullName>
        <shortName evidence="7">RQC-upstream factor</shortName>
        <shortName evidence="7">RqcU</shortName>
        <ecNumber evidence="7">3.6.4.-</ecNumber>
    </alternativeName>
</protein>
<evidence type="ECO:0000256" key="4">
    <source>
        <dbReference type="ARBA" id="ARBA00022840"/>
    </source>
</evidence>
<dbReference type="InterPro" id="IPR007696">
    <property type="entry name" value="DNA_mismatch_repair_MutS_core"/>
</dbReference>
<proteinExistence type="inferred from homology"/>
<dbReference type="SUPFAM" id="SSF48334">
    <property type="entry name" value="DNA repair protein MutS, domain III"/>
    <property type="match status" value="1"/>
</dbReference>
<feature type="compositionally biased region" description="Basic and acidic residues" evidence="9">
    <location>
        <begin position="698"/>
        <end position="707"/>
    </location>
</feature>
<keyword evidence="7" id="KW-0540">Nuclease</keyword>
<dbReference type="GO" id="GO:0045910">
    <property type="term" value="P:negative regulation of DNA recombination"/>
    <property type="evidence" value="ECO:0007669"/>
    <property type="project" value="InterPro"/>
</dbReference>
<dbReference type="NCBIfam" id="TIGR01069">
    <property type="entry name" value="mutS2"/>
    <property type="match status" value="1"/>
</dbReference>
<feature type="coiled-coil region" evidence="8">
    <location>
        <begin position="529"/>
        <end position="589"/>
    </location>
</feature>
<evidence type="ECO:0000256" key="9">
    <source>
        <dbReference type="SAM" id="MobiDB-lite"/>
    </source>
</evidence>
<dbReference type="Pfam" id="PF01713">
    <property type="entry name" value="Smr"/>
    <property type="match status" value="1"/>
</dbReference>
<reference evidence="11" key="1">
    <citation type="journal article" date="2015" name="Genome Announc.">
        <title>Draft Genome Sequence of Anaerolineae Strain TC1, a Novel Isolate from a Methanogenic Wastewater Treatment System.</title>
        <authorList>
            <person name="Matsuura N."/>
            <person name="Tourlousse D.M."/>
            <person name="Sun L."/>
            <person name="Toyonaga M."/>
            <person name="Kuroda K."/>
            <person name="Ohashi A."/>
            <person name="Cruz R."/>
            <person name="Yamaguchi T."/>
            <person name="Sekiguchi Y."/>
        </authorList>
    </citation>
    <scope>NUCLEOTIDE SEQUENCE [LARGE SCALE GENOMIC DNA]</scope>
    <source>
        <strain evidence="11">TC1</strain>
    </source>
</reference>
<evidence type="ECO:0000256" key="1">
    <source>
        <dbReference type="ARBA" id="ARBA00022730"/>
    </source>
</evidence>
<feature type="binding site" evidence="7">
    <location>
        <begin position="331"/>
        <end position="338"/>
    </location>
    <ligand>
        <name>ATP</name>
        <dbReference type="ChEBI" id="CHEBI:30616"/>
    </ligand>
</feature>
<dbReference type="GO" id="GO:0030983">
    <property type="term" value="F:mismatched DNA binding"/>
    <property type="evidence" value="ECO:0007669"/>
    <property type="project" value="InterPro"/>
</dbReference>
<evidence type="ECO:0000256" key="6">
    <source>
        <dbReference type="ARBA" id="ARBA00023125"/>
    </source>
</evidence>
<dbReference type="GO" id="GO:0006298">
    <property type="term" value="P:mismatch repair"/>
    <property type="evidence" value="ECO:0007669"/>
    <property type="project" value="InterPro"/>
</dbReference>
<dbReference type="HAMAP" id="MF_00092">
    <property type="entry name" value="MutS2"/>
    <property type="match status" value="1"/>
</dbReference>
<comment type="function">
    <text evidence="7">Acts as a ribosome collision sensor, splitting the ribosome into its 2 subunits. Detects stalled/collided 70S ribosomes which it binds and splits by an ATP-hydrolysis driven conformational change. Acts upstream of the ribosome quality control system (RQC), a ribosome-associated complex that mediates the extraction of incompletely synthesized nascent chains from stalled ribosomes and their subsequent degradation. Probably generates substrates for RQC.</text>
</comment>
<keyword evidence="4 7" id="KW-0067">ATP-binding</keyword>
<dbReference type="PANTHER" id="PTHR48466:SF2">
    <property type="entry name" value="OS10G0509000 PROTEIN"/>
    <property type="match status" value="1"/>
</dbReference>
<dbReference type="Gene3D" id="3.40.50.300">
    <property type="entry name" value="P-loop containing nucleotide triphosphate hydrolases"/>
    <property type="match status" value="1"/>
</dbReference>
<feature type="region of interest" description="Disordered" evidence="9">
    <location>
        <begin position="686"/>
        <end position="723"/>
    </location>
</feature>
<dbReference type="SMART" id="SM00463">
    <property type="entry name" value="SMR"/>
    <property type="match status" value="1"/>
</dbReference>
<name>A0A0K8PAG0_9CHLR</name>
<dbReference type="InterPro" id="IPR046893">
    <property type="entry name" value="MSSS"/>
</dbReference>
<accession>A0A0K8PAG0</accession>
<keyword evidence="7" id="KW-0255">Endonuclease</keyword>
<keyword evidence="3 7" id="KW-0378">Hydrolase</keyword>
<dbReference type="CDD" id="cd03280">
    <property type="entry name" value="ABC_MutS2"/>
    <property type="match status" value="1"/>
</dbReference>
<dbReference type="PATRIC" id="fig|1678840.3.peg.540"/>
<dbReference type="InterPro" id="IPR000432">
    <property type="entry name" value="DNA_mismatch_repair_MutS_C"/>
</dbReference>
<dbReference type="PROSITE" id="PS50828">
    <property type="entry name" value="SMR"/>
    <property type="match status" value="1"/>
</dbReference>
<feature type="domain" description="Smr" evidence="10">
    <location>
        <begin position="724"/>
        <end position="799"/>
    </location>
</feature>
<dbReference type="SUPFAM" id="SSF160443">
    <property type="entry name" value="SMR domain-like"/>
    <property type="match status" value="1"/>
</dbReference>
<dbReference type="InterPro" id="IPR036187">
    <property type="entry name" value="DNA_mismatch_repair_MutS_sf"/>
</dbReference>
<dbReference type="SUPFAM" id="SSF52540">
    <property type="entry name" value="P-loop containing nucleoside triphosphate hydrolases"/>
    <property type="match status" value="1"/>
</dbReference>
<comment type="function">
    <text evidence="7">Endonuclease that is involved in the suppression of homologous recombination and thus may have a key role in the control of bacterial genetic diversity.</text>
</comment>
<dbReference type="Pfam" id="PF20297">
    <property type="entry name" value="MSSS"/>
    <property type="match status" value="1"/>
</dbReference>
<dbReference type="SMART" id="SM00533">
    <property type="entry name" value="MUTSd"/>
    <property type="match status" value="1"/>
</dbReference>
<keyword evidence="2 7" id="KW-0547">Nucleotide-binding</keyword>
<evidence type="ECO:0000256" key="7">
    <source>
        <dbReference type="HAMAP-Rule" id="MF_00092"/>
    </source>
</evidence>
<evidence type="ECO:0000256" key="5">
    <source>
        <dbReference type="ARBA" id="ARBA00022884"/>
    </source>
</evidence>
<evidence type="ECO:0000259" key="10">
    <source>
        <dbReference type="PROSITE" id="PS50828"/>
    </source>
</evidence>
<dbReference type="GO" id="GO:0016887">
    <property type="term" value="F:ATP hydrolysis activity"/>
    <property type="evidence" value="ECO:0007669"/>
    <property type="project" value="InterPro"/>
</dbReference>
<keyword evidence="12" id="KW-1185">Reference proteome</keyword>
<evidence type="ECO:0000256" key="8">
    <source>
        <dbReference type="SAM" id="Coils"/>
    </source>
</evidence>
<dbReference type="Gene3D" id="3.30.1370.110">
    <property type="match status" value="1"/>
</dbReference>
<comment type="similarity">
    <text evidence="7">Belongs to the DNA mismatch repair MutS family. MutS2 subfamily.</text>
</comment>
<dbReference type="AlphaFoldDB" id="A0A0K8PAG0"/>
<keyword evidence="5 7" id="KW-0694">RNA-binding</keyword>
<dbReference type="PANTHER" id="PTHR48466">
    <property type="entry name" value="OS10G0509000 PROTEIN-RELATED"/>
    <property type="match status" value="1"/>
</dbReference>
<keyword evidence="8" id="KW-0175">Coiled coil</keyword>
<dbReference type="GO" id="GO:0072344">
    <property type="term" value="P:rescue of stalled ribosome"/>
    <property type="evidence" value="ECO:0007669"/>
    <property type="project" value="UniProtKB-UniRule"/>
</dbReference>
<dbReference type="EC" id="3.1.-.-" evidence="7"/>
<dbReference type="InterPro" id="IPR036063">
    <property type="entry name" value="Smr_dom_sf"/>
</dbReference>
<dbReference type="GO" id="GO:0005524">
    <property type="term" value="F:ATP binding"/>
    <property type="evidence" value="ECO:0007669"/>
    <property type="project" value="UniProtKB-UniRule"/>
</dbReference>
<organism evidence="11">
    <name type="scientific">Flexilinea flocculi</name>
    <dbReference type="NCBI Taxonomy" id="1678840"/>
    <lineage>
        <taxon>Bacteria</taxon>
        <taxon>Bacillati</taxon>
        <taxon>Chloroflexota</taxon>
        <taxon>Anaerolineae</taxon>
        <taxon>Anaerolineales</taxon>
        <taxon>Anaerolineaceae</taxon>
        <taxon>Flexilinea</taxon>
    </lineage>
</organism>
<comment type="subunit">
    <text evidence="7">Homodimer. Binds to stalled ribosomes, contacting rRNA.</text>
</comment>
<dbReference type="STRING" id="1678840.ATC1_1239"/>
<evidence type="ECO:0000313" key="12">
    <source>
        <dbReference type="Proteomes" id="UP000053370"/>
    </source>
</evidence>
<evidence type="ECO:0000313" key="11">
    <source>
        <dbReference type="EMBL" id="GAP39509.1"/>
    </source>
</evidence>
<keyword evidence="6 7" id="KW-0238">DNA-binding</keyword>
<dbReference type="GO" id="GO:0004519">
    <property type="term" value="F:endonuclease activity"/>
    <property type="evidence" value="ECO:0007669"/>
    <property type="project" value="UniProtKB-UniRule"/>
</dbReference>
<dbReference type="InterPro" id="IPR005747">
    <property type="entry name" value="MutS2"/>
</dbReference>
<dbReference type="PIRSF" id="PIRSF005814">
    <property type="entry name" value="MutS_YshD"/>
    <property type="match status" value="1"/>
</dbReference>
<gene>
    <name evidence="7" type="primary">mutS2</name>
    <name evidence="7" type="synonym">rqcU</name>
    <name evidence="11" type="ORF">ATC1_1239</name>
</gene>
<dbReference type="InterPro" id="IPR045076">
    <property type="entry name" value="MutS"/>
</dbReference>
<dbReference type="SMART" id="SM00534">
    <property type="entry name" value="MUTSac"/>
    <property type="match status" value="1"/>
</dbReference>
<dbReference type="InterPro" id="IPR002625">
    <property type="entry name" value="Smr_dom"/>
</dbReference>
<dbReference type="EMBL" id="DF968180">
    <property type="protein sequence ID" value="GAP39509.1"/>
    <property type="molecule type" value="Genomic_DNA"/>
</dbReference>
<evidence type="ECO:0000256" key="3">
    <source>
        <dbReference type="ARBA" id="ARBA00022801"/>
    </source>
</evidence>
<dbReference type="GO" id="GO:0019843">
    <property type="term" value="F:rRNA binding"/>
    <property type="evidence" value="ECO:0007669"/>
    <property type="project" value="UniProtKB-UniRule"/>
</dbReference>
<evidence type="ECO:0000256" key="2">
    <source>
        <dbReference type="ARBA" id="ARBA00022741"/>
    </source>
</evidence>
<dbReference type="EC" id="3.6.4.-" evidence="7"/>
<dbReference type="GO" id="GO:0140664">
    <property type="term" value="F:ATP-dependent DNA damage sensor activity"/>
    <property type="evidence" value="ECO:0007669"/>
    <property type="project" value="InterPro"/>
</dbReference>
<keyword evidence="1 7" id="KW-0699">rRNA-binding</keyword>
<dbReference type="InterPro" id="IPR027417">
    <property type="entry name" value="P-loop_NTPase"/>
</dbReference>